<evidence type="ECO:0000313" key="2">
    <source>
        <dbReference type="EMBL" id="RCW85316.1"/>
    </source>
</evidence>
<protein>
    <submittedName>
        <fullName evidence="2">Uncharacterized protein</fullName>
    </submittedName>
</protein>
<dbReference type="Proteomes" id="UP000253324">
    <property type="component" value="Unassembled WGS sequence"/>
</dbReference>
<accession>A0A368Z1H5</accession>
<dbReference type="EMBL" id="QPJM01000003">
    <property type="protein sequence ID" value="RCW85316.1"/>
    <property type="molecule type" value="Genomic_DNA"/>
</dbReference>
<reference evidence="2 3" key="1">
    <citation type="submission" date="2018-07" db="EMBL/GenBank/DDBJ databases">
        <title>Genomic Encyclopedia of Type Strains, Phase III (KMG-III): the genomes of soil and plant-associated and newly described type strains.</title>
        <authorList>
            <person name="Whitman W."/>
        </authorList>
    </citation>
    <scope>NUCLEOTIDE SEQUENCE [LARGE SCALE GENOMIC DNA]</scope>
    <source>
        <strain evidence="2 3">31-25a</strain>
    </source>
</reference>
<keyword evidence="1" id="KW-1133">Transmembrane helix</keyword>
<keyword evidence="1" id="KW-0472">Membrane</keyword>
<gene>
    <name evidence="2" type="ORF">C7476_103158</name>
</gene>
<sequence length="42" mass="5083">MEEDEKKEKEDYAPYMTSIWGYLIIFLIIIPIVLYLGRQFGR</sequence>
<evidence type="ECO:0000313" key="3">
    <source>
        <dbReference type="Proteomes" id="UP000253324"/>
    </source>
</evidence>
<evidence type="ECO:0000256" key="1">
    <source>
        <dbReference type="SAM" id="Phobius"/>
    </source>
</evidence>
<feature type="transmembrane region" description="Helical" evidence="1">
    <location>
        <begin position="12"/>
        <end position="36"/>
    </location>
</feature>
<comment type="caution">
    <text evidence="2">The sequence shown here is derived from an EMBL/GenBank/DDBJ whole genome shotgun (WGS) entry which is preliminary data.</text>
</comment>
<name>A0A368Z1H5_9HYPH</name>
<proteinExistence type="predicted"/>
<keyword evidence="1" id="KW-0812">Transmembrane</keyword>
<organism evidence="2 3">
    <name type="scientific">Phyllobacterium bourgognense</name>
    <dbReference type="NCBI Taxonomy" id="314236"/>
    <lineage>
        <taxon>Bacteria</taxon>
        <taxon>Pseudomonadati</taxon>
        <taxon>Pseudomonadota</taxon>
        <taxon>Alphaproteobacteria</taxon>
        <taxon>Hyphomicrobiales</taxon>
        <taxon>Phyllobacteriaceae</taxon>
        <taxon>Phyllobacterium</taxon>
    </lineage>
</organism>
<keyword evidence="3" id="KW-1185">Reference proteome</keyword>
<dbReference type="AlphaFoldDB" id="A0A368Z1H5"/>